<organism evidence="8 9">
    <name type="scientific">Arthrobacter parietis</name>
    <dbReference type="NCBI Taxonomy" id="271434"/>
    <lineage>
        <taxon>Bacteria</taxon>
        <taxon>Bacillati</taxon>
        <taxon>Actinomycetota</taxon>
        <taxon>Actinomycetes</taxon>
        <taxon>Micrococcales</taxon>
        <taxon>Micrococcaceae</taxon>
        <taxon>Arthrobacter</taxon>
    </lineage>
</organism>
<gene>
    <name evidence="8" type="ORF">GCM10009784_06950</name>
</gene>
<proteinExistence type="inferred from homology"/>
<keyword evidence="6" id="KW-0732">Signal</keyword>
<dbReference type="RefSeq" id="WP_346027484.1">
    <property type="nucleotide sequence ID" value="NZ_BAAAON010000001.1"/>
</dbReference>
<dbReference type="SUPFAM" id="SSF51445">
    <property type="entry name" value="(Trans)glycosidases"/>
    <property type="match status" value="1"/>
</dbReference>
<feature type="transmembrane region" description="Helical" evidence="5">
    <location>
        <begin position="437"/>
        <end position="458"/>
    </location>
</feature>
<sequence>MTAVWAAIRSSLAMALALLVTQGAGGPSAWAVPPANESGVVGRQSPVQPLAPTELEDGRYFGPELDWSGADAAGYVDQTGVTPSFFSRPFSYPLQEALVRDLRDTALQAATLGSAVVVTLEPSKPLAELTENDATDLAGVLELAGEEYGTAFFVRFAPEMNGTWYEWGQQPEDYVSAFQTVASAVHAGAPSAAMLWAPSYAAGYPFTESYGALEGSEDAKIQALDTNGNGLVETGDDPYRPYYPGDDAVDWVGLSMYHYGSYEPGAIADIDDPREYSGAIITSVLPEQDKFRRQLEGTYGMPPGAPTIDFAKEYGAERGQRFFVQTAALYDPADPDSAEETDIKTAWLEQLFDPAIAEEYPEIGMISWLELVRPEPEAEGRTVDWRLGAEEATSAALRQTLQEAPDVLLAPVVDQYVQEEASETAAEVSNQGMGTTIVVWVSAAAVALVVLWLIAMAVRPARRRQD</sequence>
<evidence type="ECO:0000259" key="7">
    <source>
        <dbReference type="PROSITE" id="PS51764"/>
    </source>
</evidence>
<reference evidence="8 9" key="1">
    <citation type="journal article" date="2019" name="Int. J. Syst. Evol. Microbiol.">
        <title>The Global Catalogue of Microorganisms (GCM) 10K type strain sequencing project: providing services to taxonomists for standard genome sequencing and annotation.</title>
        <authorList>
            <consortium name="The Broad Institute Genomics Platform"/>
            <consortium name="The Broad Institute Genome Sequencing Center for Infectious Disease"/>
            <person name="Wu L."/>
            <person name="Ma J."/>
        </authorList>
    </citation>
    <scope>NUCLEOTIDE SEQUENCE [LARGE SCALE GENOMIC DNA]</scope>
    <source>
        <strain evidence="8 9">JCM 14917</strain>
    </source>
</reference>
<keyword evidence="3" id="KW-0326">Glycosidase</keyword>
<protein>
    <recommendedName>
        <fullName evidence="7">GH26 domain-containing protein</fullName>
    </recommendedName>
</protein>
<comment type="similarity">
    <text evidence="1 4">Belongs to the glycosyl hydrolase 26 family.</text>
</comment>
<dbReference type="Gene3D" id="3.20.20.80">
    <property type="entry name" value="Glycosidases"/>
    <property type="match status" value="1"/>
</dbReference>
<comment type="caution">
    <text evidence="8">The sequence shown here is derived from an EMBL/GenBank/DDBJ whole genome shotgun (WGS) entry which is preliminary data.</text>
</comment>
<evidence type="ECO:0000313" key="8">
    <source>
        <dbReference type="EMBL" id="GAA2173272.1"/>
    </source>
</evidence>
<dbReference type="Proteomes" id="UP001500974">
    <property type="component" value="Unassembled WGS sequence"/>
</dbReference>
<keyword evidence="5" id="KW-1133">Transmembrane helix</keyword>
<accession>A0ABN3AQX6</accession>
<feature type="domain" description="GH26" evidence="7">
    <location>
        <begin position="27"/>
        <end position="410"/>
    </location>
</feature>
<feature type="signal peptide" evidence="6">
    <location>
        <begin position="1"/>
        <end position="31"/>
    </location>
</feature>
<dbReference type="PROSITE" id="PS51764">
    <property type="entry name" value="GH26"/>
    <property type="match status" value="1"/>
</dbReference>
<evidence type="ECO:0000256" key="3">
    <source>
        <dbReference type="ARBA" id="ARBA00023295"/>
    </source>
</evidence>
<name>A0ABN3AQX6_9MICC</name>
<keyword evidence="2" id="KW-0378">Hydrolase</keyword>
<dbReference type="EMBL" id="BAAAON010000001">
    <property type="protein sequence ID" value="GAA2173272.1"/>
    <property type="molecule type" value="Genomic_DNA"/>
</dbReference>
<dbReference type="PANTHER" id="PTHR40079">
    <property type="entry name" value="MANNAN ENDO-1,4-BETA-MANNOSIDASE E-RELATED"/>
    <property type="match status" value="1"/>
</dbReference>
<keyword evidence="5" id="KW-0812">Transmembrane</keyword>
<comment type="caution">
    <text evidence="4">Lacks conserved residue(s) required for the propagation of feature annotation.</text>
</comment>
<dbReference type="PANTHER" id="PTHR40079:SF4">
    <property type="entry name" value="GH26 DOMAIN-CONTAINING PROTEIN-RELATED"/>
    <property type="match status" value="1"/>
</dbReference>
<evidence type="ECO:0000256" key="1">
    <source>
        <dbReference type="ARBA" id="ARBA00007754"/>
    </source>
</evidence>
<evidence type="ECO:0000313" key="9">
    <source>
        <dbReference type="Proteomes" id="UP001500974"/>
    </source>
</evidence>
<keyword evidence="9" id="KW-1185">Reference proteome</keyword>
<evidence type="ECO:0000256" key="2">
    <source>
        <dbReference type="ARBA" id="ARBA00022801"/>
    </source>
</evidence>
<evidence type="ECO:0000256" key="5">
    <source>
        <dbReference type="SAM" id="Phobius"/>
    </source>
</evidence>
<evidence type="ECO:0000256" key="4">
    <source>
        <dbReference type="PROSITE-ProRule" id="PRU01100"/>
    </source>
</evidence>
<keyword evidence="5" id="KW-0472">Membrane</keyword>
<dbReference type="InterPro" id="IPR022790">
    <property type="entry name" value="GH26_dom"/>
</dbReference>
<evidence type="ECO:0000256" key="6">
    <source>
        <dbReference type="SAM" id="SignalP"/>
    </source>
</evidence>
<dbReference type="InterPro" id="IPR000805">
    <property type="entry name" value="Glyco_hydro_26"/>
</dbReference>
<dbReference type="InterPro" id="IPR017853">
    <property type="entry name" value="GH"/>
</dbReference>
<feature type="chain" id="PRO_5045547526" description="GH26 domain-containing protein" evidence="6">
    <location>
        <begin position="32"/>
        <end position="466"/>
    </location>
</feature>